<reference evidence="3" key="1">
    <citation type="submission" date="2025-08" db="UniProtKB">
        <authorList>
            <consortium name="Ensembl"/>
        </authorList>
    </citation>
    <scope>IDENTIFICATION</scope>
</reference>
<sequence>MHHNQMNTATKLLTSPFLLSVRVWPRPFQGCFICQSTPGHARLKYVLSVNHRQATPSPCFFLHKQQQLERVNREKMAEFIQLNKPTEPKPASQNREHHHHPPPAKKIRHEEKIFKAKKMNGGTEQQNYSSKPKNKKTKTEKDRDREKDREKEKERKKHKLAAENHLSVKKENGELKLSQKDHTIKDKEKQRDRDGEKKREREKDREKEQEKEMKEKRKHKLMMEMKRENGEVKILEKGDREKPKIDSAEDLLMKKVKKKKKKKHKEGEKRKRPKMYSKSIQTVCSDLPKSGSEFKPPPPPVQQDGALSSVSSLKQENSCGQSASAADGEARAAKLERLEFGCLVHVEHQPNGGALVAHAYSKELSVLSPVEMQRFAQEFVTLAFCEDQDGAANYVMGVIHGAASYLPDFLEYFSTKFPNSPVKMEILGKKDIETTNMANFHTQVRRSYSHGTYRAGAMRQISLVGAVDEEVGDYFPEFLNMLEKSPFLERTLPWGTFSSLKLKSPTDSDDGPIMWVRPGEQMIPVTDMPKSPFKRKRSTNEIKNLQYLPRTSEPREMLFEDRTRAHADHIGQGFERQTTAAVGVLKAVRCGEGADPPRITKDVICFHAADFPDVVQRLQLDLYEPPLSQCVQWVDDAKLNQLRREGIRYARIQLYDNDIYFIPRNVVHQFKSVSAVCSLAWHVRLKQYNQQPEEEEAREEGEELKQHIKQESAGEDGRAANTDCRPAQESPCVTQIKMERAELLADRPPKPPPGSNSSTPPLVSSDGRPKAHHTAECPSTPSHPSRNPTTGPHTPKHTHTPAPTKHTHTPAPTKHTHTPAPTKHTHTPAPTKHTHTSASRYLHSSSVPKPGYTPSTPTKLSHSANTTKPMQPTNTSKPTQLANITKPTQPTNATKPTQPTNTTKPTQPTNTTKFTHPTNTTKPTQPTNTTKPTQPVNTTKLTQPTNTTKLTQPTNTTKLTHPTNTTKPTHPTNTTKLTQPTNTTKPTHPTNTTKPTHPTNTTKLTHPTSITKPTHSANTAKHTHSTLITKPGPKLSSGLSISWTAPPLALPQATPPLRPDCPPDSLHPKAVRAHLHEPHKDFLY</sequence>
<evidence type="ECO:0000313" key="3">
    <source>
        <dbReference type="Ensembl" id="ENSSRHP00000029078.1"/>
    </source>
</evidence>
<feature type="region of interest" description="Disordered" evidence="2">
    <location>
        <begin position="85"/>
        <end position="325"/>
    </location>
</feature>
<dbReference type="InterPro" id="IPR026306">
    <property type="entry name" value="RSBN1/Dpy-2/CEP530"/>
</dbReference>
<evidence type="ECO:0000256" key="2">
    <source>
        <dbReference type="SAM" id="MobiDB-lite"/>
    </source>
</evidence>
<evidence type="ECO:0000313" key="4">
    <source>
        <dbReference type="Proteomes" id="UP000472270"/>
    </source>
</evidence>
<feature type="compositionally biased region" description="Polar residues" evidence="2">
    <location>
        <begin position="1009"/>
        <end position="1028"/>
    </location>
</feature>
<feature type="compositionally biased region" description="Basic residues" evidence="2">
    <location>
        <begin position="96"/>
        <end position="107"/>
    </location>
</feature>
<feature type="compositionally biased region" description="Polar residues" evidence="2">
    <location>
        <begin position="305"/>
        <end position="322"/>
    </location>
</feature>
<dbReference type="GO" id="GO:0005634">
    <property type="term" value="C:nucleus"/>
    <property type="evidence" value="ECO:0007669"/>
    <property type="project" value="InterPro"/>
</dbReference>
<feature type="compositionally biased region" description="Polar residues" evidence="2">
    <location>
        <begin position="122"/>
        <end position="131"/>
    </location>
</feature>
<accession>A0A673HRM5</accession>
<dbReference type="Proteomes" id="UP000472270">
    <property type="component" value="Unassembled WGS sequence"/>
</dbReference>
<feature type="region of interest" description="Disordered" evidence="2">
    <location>
        <begin position="692"/>
        <end position="733"/>
    </location>
</feature>
<organism evidence="3 4">
    <name type="scientific">Sinocyclocheilus rhinocerous</name>
    <dbReference type="NCBI Taxonomy" id="307959"/>
    <lineage>
        <taxon>Eukaryota</taxon>
        <taxon>Metazoa</taxon>
        <taxon>Chordata</taxon>
        <taxon>Craniata</taxon>
        <taxon>Vertebrata</taxon>
        <taxon>Euteleostomi</taxon>
        <taxon>Actinopterygii</taxon>
        <taxon>Neopterygii</taxon>
        <taxon>Teleostei</taxon>
        <taxon>Ostariophysi</taxon>
        <taxon>Cypriniformes</taxon>
        <taxon>Cyprinidae</taxon>
        <taxon>Cyprininae</taxon>
        <taxon>Sinocyclocheilus</taxon>
    </lineage>
</organism>
<dbReference type="Ensembl" id="ENSSRHT00000029937.1">
    <property type="protein sequence ID" value="ENSSRHP00000029078.1"/>
    <property type="gene ID" value="ENSSRHG00000015098.1"/>
</dbReference>
<evidence type="ECO:0008006" key="5">
    <source>
        <dbReference type="Google" id="ProtNLM"/>
    </source>
</evidence>
<dbReference type="AlphaFoldDB" id="A0A673HRM5"/>
<dbReference type="PANTHER" id="PTHR13354:SF9">
    <property type="entry name" value="LYSINE-SPECIFIC DEMETHYLASE RSBN1L"/>
    <property type="match status" value="1"/>
</dbReference>
<name>A0A673HRM5_9TELE</name>
<feature type="compositionally biased region" description="Low complexity" evidence="2">
    <location>
        <begin position="885"/>
        <end position="1008"/>
    </location>
</feature>
<feature type="compositionally biased region" description="Polar residues" evidence="2">
    <location>
        <begin position="837"/>
        <end position="883"/>
    </location>
</feature>
<proteinExistence type="inferred from homology"/>
<reference evidence="3" key="2">
    <citation type="submission" date="2025-09" db="UniProtKB">
        <authorList>
            <consortium name="Ensembl"/>
        </authorList>
    </citation>
    <scope>IDENTIFICATION</scope>
</reference>
<feature type="compositionally biased region" description="Basic and acidic residues" evidence="2">
    <location>
        <begin position="160"/>
        <end position="253"/>
    </location>
</feature>
<comment type="similarity">
    <text evidence="1">Belongs to the round spermatid basic protein 1 family.</text>
</comment>
<dbReference type="PANTHER" id="PTHR13354">
    <property type="entry name" value="ROUND SPERMATID BASIC PROTEIN 1"/>
    <property type="match status" value="1"/>
</dbReference>
<protein>
    <recommendedName>
        <fullName evidence="5">Round spermatid basic protein 1 like</fullName>
    </recommendedName>
</protein>
<keyword evidence="4" id="KW-1185">Reference proteome</keyword>
<evidence type="ECO:0000256" key="1">
    <source>
        <dbReference type="ARBA" id="ARBA00010560"/>
    </source>
</evidence>
<feature type="region of interest" description="Disordered" evidence="2">
    <location>
        <begin position="745"/>
        <end position="1040"/>
    </location>
</feature>
<feature type="compositionally biased region" description="Basic and acidic residues" evidence="2">
    <location>
        <begin position="703"/>
        <end position="718"/>
    </location>
</feature>
<feature type="compositionally biased region" description="Acidic residues" evidence="2">
    <location>
        <begin position="692"/>
        <end position="702"/>
    </location>
</feature>
<feature type="compositionally biased region" description="Basic and acidic residues" evidence="2">
    <location>
        <begin position="137"/>
        <end position="153"/>
    </location>
</feature>
<feature type="compositionally biased region" description="Basic residues" evidence="2">
    <location>
        <begin position="254"/>
        <end position="275"/>
    </location>
</feature>
<feature type="compositionally biased region" description="Polar residues" evidence="2">
    <location>
        <begin position="777"/>
        <end position="787"/>
    </location>
</feature>
<feature type="compositionally biased region" description="Low complexity" evidence="2">
    <location>
        <begin position="800"/>
        <end position="831"/>
    </location>
</feature>